<dbReference type="AlphaFoldDB" id="A0A6C0AZW3"/>
<reference evidence="1" key="1">
    <citation type="journal article" date="2020" name="Nature">
        <title>Giant virus diversity and host interactions through global metagenomics.</title>
        <authorList>
            <person name="Schulz F."/>
            <person name="Roux S."/>
            <person name="Paez-Espino D."/>
            <person name="Jungbluth S."/>
            <person name="Walsh D.A."/>
            <person name="Denef V.J."/>
            <person name="McMahon K.D."/>
            <person name="Konstantinidis K.T."/>
            <person name="Eloe-Fadrosh E.A."/>
            <person name="Kyrpides N.C."/>
            <person name="Woyke T."/>
        </authorList>
    </citation>
    <scope>NUCLEOTIDE SEQUENCE</scope>
    <source>
        <strain evidence="1">GVMAG-S-ERX556022-25</strain>
    </source>
</reference>
<dbReference type="InterPro" id="IPR043977">
    <property type="entry name" value="DUF5759"/>
</dbReference>
<accession>A0A6C0AZW3</accession>
<dbReference type="EMBL" id="MN738814">
    <property type="protein sequence ID" value="QHS84811.1"/>
    <property type="molecule type" value="Genomic_DNA"/>
</dbReference>
<organism evidence="1">
    <name type="scientific">viral metagenome</name>
    <dbReference type="NCBI Taxonomy" id="1070528"/>
    <lineage>
        <taxon>unclassified sequences</taxon>
        <taxon>metagenomes</taxon>
        <taxon>organismal metagenomes</taxon>
    </lineage>
</organism>
<protein>
    <submittedName>
        <fullName evidence="1">Uncharacterized protein</fullName>
    </submittedName>
</protein>
<proteinExistence type="predicted"/>
<dbReference type="Pfam" id="PF19063">
    <property type="entry name" value="DUF5759"/>
    <property type="match status" value="1"/>
</dbReference>
<name>A0A6C0AZW3_9ZZZZ</name>
<evidence type="ECO:0000313" key="1">
    <source>
        <dbReference type="EMBL" id="QHS84811.1"/>
    </source>
</evidence>
<sequence>MNTIFTVDDPENYNEKINLDELYEKKKLHDMSTIYNYNTILNRIHNKIKTTSRLQLTEQHCWFIVPEMMIGVPKFDVAACIAYVINKLQDNGFKIRYTHPNLLFISWSHWVPDYVRNEIKKKTGVVIDGYGNVLKNDSSEKTDNKSEQDNPDVLLLKSSVKNKEKNNDTKEINSYKPSGQLIYNNDILHSFTNNLNKK</sequence>